<dbReference type="Gene3D" id="3.40.630.30">
    <property type="match status" value="1"/>
</dbReference>
<name>A0AAX2SFP2_KOCRH</name>
<evidence type="ECO:0000256" key="3">
    <source>
        <dbReference type="SAM" id="MobiDB-lite"/>
    </source>
</evidence>
<evidence type="ECO:0000313" key="6">
    <source>
        <dbReference type="Proteomes" id="UP000298017"/>
    </source>
</evidence>
<dbReference type="InterPro" id="IPR006464">
    <property type="entry name" value="AcTrfase_RimI/Ard1"/>
</dbReference>
<evidence type="ECO:0000313" key="5">
    <source>
        <dbReference type="EMBL" id="TFI03050.1"/>
    </source>
</evidence>
<evidence type="ECO:0000256" key="1">
    <source>
        <dbReference type="ARBA" id="ARBA00022679"/>
    </source>
</evidence>
<dbReference type="EMBL" id="SPNK01000001">
    <property type="protein sequence ID" value="TFI03050.1"/>
    <property type="molecule type" value="Genomic_DNA"/>
</dbReference>
<evidence type="ECO:0000259" key="4">
    <source>
        <dbReference type="PROSITE" id="PS51186"/>
    </source>
</evidence>
<feature type="region of interest" description="Disordered" evidence="3">
    <location>
        <begin position="1"/>
        <end position="56"/>
    </location>
</feature>
<keyword evidence="2" id="KW-0012">Acyltransferase</keyword>
<protein>
    <submittedName>
        <fullName evidence="5">Ribosomal-protein-alanine N-acetyltransferase</fullName>
    </submittedName>
</protein>
<dbReference type="PROSITE" id="PS51186">
    <property type="entry name" value="GNAT"/>
    <property type="match status" value="1"/>
</dbReference>
<dbReference type="CDD" id="cd04301">
    <property type="entry name" value="NAT_SF"/>
    <property type="match status" value="1"/>
</dbReference>
<dbReference type="NCBIfam" id="TIGR01575">
    <property type="entry name" value="rimI"/>
    <property type="match status" value="1"/>
</dbReference>
<dbReference type="InterPro" id="IPR050832">
    <property type="entry name" value="Bact_Acetyltransf"/>
</dbReference>
<accession>A0AAX2SFP2</accession>
<proteinExistence type="predicted"/>
<evidence type="ECO:0000256" key="2">
    <source>
        <dbReference type="ARBA" id="ARBA00023315"/>
    </source>
</evidence>
<dbReference type="GO" id="GO:0008080">
    <property type="term" value="F:N-acetyltransferase activity"/>
    <property type="evidence" value="ECO:0007669"/>
    <property type="project" value="InterPro"/>
</dbReference>
<dbReference type="Proteomes" id="UP000298017">
    <property type="component" value="Unassembled WGS sequence"/>
</dbReference>
<reference evidence="5 6" key="1">
    <citation type="submission" date="2019-03" db="EMBL/GenBank/DDBJ databases">
        <title>Genome Sequencing and Assembly of Various Microbes Isolated from Alder Root Nodule.</title>
        <authorList>
            <person name="Swanson E."/>
            <person name="Sevigny J.L."/>
            <person name="Pesce C."/>
            <person name="Davis I."/>
            <person name="Kleiner V."/>
            <person name="Tisa L."/>
        </authorList>
    </citation>
    <scope>NUCLEOTIDE SEQUENCE [LARGE SCALE GENOMIC DNA]</scope>
    <source>
        <strain evidence="5 6">4R-31</strain>
    </source>
</reference>
<dbReference type="InterPro" id="IPR000182">
    <property type="entry name" value="GNAT_dom"/>
</dbReference>
<keyword evidence="6" id="KW-1185">Reference proteome</keyword>
<dbReference type="RefSeq" id="WP_039102077.1">
    <property type="nucleotide sequence ID" value="NZ_CP108528.1"/>
</dbReference>
<dbReference type="GeneID" id="93232795"/>
<dbReference type="InterPro" id="IPR016181">
    <property type="entry name" value="Acyl_CoA_acyltransferase"/>
</dbReference>
<dbReference type="PANTHER" id="PTHR43877">
    <property type="entry name" value="AMINOALKYLPHOSPHONATE N-ACETYLTRANSFERASE-RELATED-RELATED"/>
    <property type="match status" value="1"/>
</dbReference>
<dbReference type="Pfam" id="PF00583">
    <property type="entry name" value="Acetyltransf_1"/>
    <property type="match status" value="1"/>
</dbReference>
<comment type="caution">
    <text evidence="5">The sequence shown here is derived from an EMBL/GenBank/DDBJ whole genome shotgun (WGS) entry which is preliminary data.</text>
</comment>
<organism evidence="5 6">
    <name type="scientific">Kocuria rhizophila</name>
    <dbReference type="NCBI Taxonomy" id="72000"/>
    <lineage>
        <taxon>Bacteria</taxon>
        <taxon>Bacillati</taxon>
        <taxon>Actinomycetota</taxon>
        <taxon>Actinomycetes</taxon>
        <taxon>Micrococcales</taxon>
        <taxon>Micrococcaceae</taxon>
        <taxon>Kocuria</taxon>
    </lineage>
</organism>
<dbReference type="SUPFAM" id="SSF55729">
    <property type="entry name" value="Acyl-CoA N-acyltransferases (Nat)"/>
    <property type="match status" value="1"/>
</dbReference>
<gene>
    <name evidence="5" type="primary">rimI</name>
    <name evidence="5" type="ORF">E4P33_00560</name>
</gene>
<sequence length="223" mass="23916">MNGAENPAEHPGEHLAAGPAAGPGGNHFSAGPQGRGAETTAHPREGHGAASAAASSLPAGHALRHMQPGDLDAVHALETVLFPEDAWPRPMFDEELAHPTRQYWVVTRDEEIVAYAGMMCIPPVGDVQTIAVAAAHEGKGLGSTLLRVLHEAAVRAGATEMMLEVRADNPRAQALYRRFGYEHIHTRAHYYGPGHDALIMRCELVPPGPQERSADGRTIHEHR</sequence>
<feature type="domain" description="N-acetyltransferase" evidence="4">
    <location>
        <begin position="61"/>
        <end position="205"/>
    </location>
</feature>
<keyword evidence="1" id="KW-0808">Transferase</keyword>
<dbReference type="AlphaFoldDB" id="A0AAX2SFP2"/>